<dbReference type="RefSeq" id="WP_068140002.1">
    <property type="nucleotide sequence ID" value="NZ_AP014924.1"/>
</dbReference>
<proteinExistence type="predicted"/>
<protein>
    <submittedName>
        <fullName evidence="1">DNA alkylation repair protein</fullName>
    </submittedName>
</protein>
<gene>
    <name evidence="1" type="ORF">LIP_3098</name>
</gene>
<dbReference type="EMBL" id="AP014924">
    <property type="protein sequence ID" value="BAS28927.1"/>
    <property type="molecule type" value="Genomic_DNA"/>
</dbReference>
<dbReference type="AlphaFoldDB" id="A0A0K2SPJ9"/>
<evidence type="ECO:0000313" key="2">
    <source>
        <dbReference type="Proteomes" id="UP000065807"/>
    </source>
</evidence>
<dbReference type="STRING" id="1555112.LIP_3098"/>
<dbReference type="OrthoDB" id="2382008at2"/>
<dbReference type="Proteomes" id="UP000065807">
    <property type="component" value="Chromosome"/>
</dbReference>
<name>A0A0K2SPJ9_LIMPI</name>
<evidence type="ECO:0000313" key="1">
    <source>
        <dbReference type="EMBL" id="BAS28927.1"/>
    </source>
</evidence>
<accession>A0A0K2SPJ9</accession>
<reference evidence="2" key="1">
    <citation type="submission" date="2015-07" db="EMBL/GenBank/DDBJ databases">
        <title>Complete genome sequence and phylogenetic analysis of Limnochorda pilosa.</title>
        <authorList>
            <person name="Watanabe M."/>
            <person name="Kojima H."/>
            <person name="Fukui M."/>
        </authorList>
    </citation>
    <scope>NUCLEOTIDE SEQUENCE [LARGE SCALE GENOMIC DNA]</scope>
    <source>
        <strain evidence="2">HC45</strain>
    </source>
</reference>
<organism evidence="1 2">
    <name type="scientific">Limnochorda pilosa</name>
    <dbReference type="NCBI Taxonomy" id="1555112"/>
    <lineage>
        <taxon>Bacteria</taxon>
        <taxon>Bacillati</taxon>
        <taxon>Bacillota</taxon>
        <taxon>Limnochordia</taxon>
        <taxon>Limnochordales</taxon>
        <taxon>Limnochordaceae</taxon>
        <taxon>Limnochorda</taxon>
    </lineage>
</organism>
<reference evidence="2" key="2">
    <citation type="journal article" date="2016" name="Int. J. Syst. Evol. Microbiol.">
        <title>Complete genome sequence and cell structure of Limnochorda pilosa, a Gram-negative spore-former within the phylum Firmicutes.</title>
        <authorList>
            <person name="Watanabe M."/>
            <person name="Kojima H."/>
            <person name="Fukui M."/>
        </authorList>
    </citation>
    <scope>NUCLEOTIDE SEQUENCE [LARGE SCALE GENOMIC DNA]</scope>
    <source>
        <strain evidence="2">HC45</strain>
    </source>
</reference>
<keyword evidence="2" id="KW-1185">Reference proteome</keyword>
<dbReference type="KEGG" id="lpil:LIP_3098"/>
<sequence>MSSRPYLCPICRSNRTQFELVLRLARAVVKDPETGEITYESNQMELLDPPRGPEREVRCQRCGYTGVENLFVQAALRADRSRVPYRRTTR</sequence>